<dbReference type="WBParaSite" id="ECPE_0001014601-mRNA-1">
    <property type="protein sequence ID" value="ECPE_0001014601-mRNA-1"/>
    <property type="gene ID" value="ECPE_0001014601"/>
</dbReference>
<evidence type="ECO:0000313" key="2">
    <source>
        <dbReference type="Proteomes" id="UP000272942"/>
    </source>
</evidence>
<dbReference type="EMBL" id="UZAN01048511">
    <property type="protein sequence ID" value="VDP86497.1"/>
    <property type="molecule type" value="Genomic_DNA"/>
</dbReference>
<keyword evidence="2" id="KW-1185">Reference proteome</keyword>
<accession>A0A183AT29</accession>
<organism evidence="3">
    <name type="scientific">Echinostoma caproni</name>
    <dbReference type="NCBI Taxonomy" id="27848"/>
    <lineage>
        <taxon>Eukaryota</taxon>
        <taxon>Metazoa</taxon>
        <taxon>Spiralia</taxon>
        <taxon>Lophotrochozoa</taxon>
        <taxon>Platyhelminthes</taxon>
        <taxon>Trematoda</taxon>
        <taxon>Digenea</taxon>
        <taxon>Plagiorchiida</taxon>
        <taxon>Echinostomata</taxon>
        <taxon>Echinostomatoidea</taxon>
        <taxon>Echinostomatidae</taxon>
        <taxon>Echinostoma</taxon>
    </lineage>
</organism>
<name>A0A183AT29_9TREM</name>
<evidence type="ECO:0000313" key="3">
    <source>
        <dbReference type="WBParaSite" id="ECPE_0001014601-mRNA-1"/>
    </source>
</evidence>
<dbReference type="Proteomes" id="UP000272942">
    <property type="component" value="Unassembled WGS sequence"/>
</dbReference>
<dbReference type="OrthoDB" id="6257838at2759"/>
<dbReference type="AlphaFoldDB" id="A0A183AT29"/>
<evidence type="ECO:0000313" key="1">
    <source>
        <dbReference type="EMBL" id="VDP86497.1"/>
    </source>
</evidence>
<reference evidence="1 2" key="2">
    <citation type="submission" date="2018-11" db="EMBL/GenBank/DDBJ databases">
        <authorList>
            <consortium name="Pathogen Informatics"/>
        </authorList>
    </citation>
    <scope>NUCLEOTIDE SEQUENCE [LARGE SCALE GENOMIC DNA]</scope>
    <source>
        <strain evidence="1 2">Egypt</strain>
    </source>
</reference>
<sequence>MTQGGTQKQLIGNDPEIAARLNLVSELLAKDLERMAAPQSAASRLYPSWSLELRSLLWFTSAGSIFCDVSQQIPLVLEPMRRLRFDALHGLSHSEIHATKIN</sequence>
<gene>
    <name evidence="1" type="ORF">ECPE_LOCUS10113</name>
</gene>
<protein>
    <submittedName>
        <fullName evidence="1 3">Uncharacterized protein</fullName>
    </submittedName>
</protein>
<proteinExistence type="predicted"/>
<reference evidence="3" key="1">
    <citation type="submission" date="2016-06" db="UniProtKB">
        <authorList>
            <consortium name="WormBaseParasite"/>
        </authorList>
    </citation>
    <scope>IDENTIFICATION</scope>
</reference>